<evidence type="ECO:0000259" key="2">
    <source>
        <dbReference type="Pfam" id="PF00561"/>
    </source>
</evidence>
<dbReference type="InterPro" id="IPR029058">
    <property type="entry name" value="AB_hydrolase_fold"/>
</dbReference>
<dbReference type="GO" id="GO:0016787">
    <property type="term" value="F:hydrolase activity"/>
    <property type="evidence" value="ECO:0007669"/>
    <property type="project" value="UniProtKB-KW"/>
</dbReference>
<dbReference type="Pfam" id="PF00561">
    <property type="entry name" value="Abhydrolase_1"/>
    <property type="match status" value="1"/>
</dbReference>
<feature type="transmembrane region" description="Helical" evidence="1">
    <location>
        <begin position="178"/>
        <end position="198"/>
    </location>
</feature>
<keyword evidence="1" id="KW-1133">Transmembrane helix</keyword>
<keyword evidence="1" id="KW-0472">Membrane</keyword>
<dbReference type="SUPFAM" id="SSF53474">
    <property type="entry name" value="alpha/beta-Hydrolases"/>
    <property type="match status" value="1"/>
</dbReference>
<evidence type="ECO:0000256" key="1">
    <source>
        <dbReference type="SAM" id="Phobius"/>
    </source>
</evidence>
<comment type="caution">
    <text evidence="3">The sequence shown here is derived from an EMBL/GenBank/DDBJ whole genome shotgun (WGS) entry which is preliminary data.</text>
</comment>
<evidence type="ECO:0000313" key="3">
    <source>
        <dbReference type="EMBL" id="MDB9441549.1"/>
    </source>
</evidence>
<dbReference type="Proteomes" id="UP001211711">
    <property type="component" value="Unassembled WGS sequence"/>
</dbReference>
<gene>
    <name evidence="3" type="ORF">PN497_09280</name>
</gene>
<dbReference type="EMBL" id="JAQMTI010000108">
    <property type="protein sequence ID" value="MDB9441549.1"/>
    <property type="molecule type" value="Genomic_DNA"/>
</dbReference>
<organism evidence="3 4">
    <name type="scientific">Sphaerospermopsis kisseleviana CS-549</name>
    <dbReference type="NCBI Taxonomy" id="3021783"/>
    <lineage>
        <taxon>Bacteria</taxon>
        <taxon>Bacillati</taxon>
        <taxon>Cyanobacteriota</taxon>
        <taxon>Cyanophyceae</taxon>
        <taxon>Nostocales</taxon>
        <taxon>Aphanizomenonaceae</taxon>
        <taxon>Sphaerospermopsis</taxon>
        <taxon>Sphaerospermopsis kisseleviana</taxon>
    </lineage>
</organism>
<proteinExistence type="predicted"/>
<dbReference type="PANTHER" id="PTHR43139">
    <property type="entry name" value="SI:DKEY-122A22.2"/>
    <property type="match status" value="1"/>
</dbReference>
<sequence length="333" mass="37440">MENLHFILINLNLFYPEILKILIFISTTLYQIIACWLEDRTPPPGQRVDVGGYYLHYVTAGEGSPTIVVDHSLGGVEGYLLLEELAKISRVCIYDRAGFGWSDISPYPRTSKQIVAELEQMLTCAGLEPPYILVGNSFGSYNMRLYAHLFPEKVMGMVLTDGLHESGMLQMSFALKGLQLFFISGFLMSIFGSSFGLIRVMNKIGVFELIKPELRNCSGSSLQLVKRSFCRPKHWLTMTQEIMGLAASGRQLRCANDFKNLPIVSIKAQSFFKPSLLTAFLPLKAANKLRERIHLELLNLSNNCIQINAEKSGHFVWIDQPEVIISAVKLLLK</sequence>
<dbReference type="PANTHER" id="PTHR43139:SF52">
    <property type="entry name" value="SI:DKEY-122A22.2"/>
    <property type="match status" value="1"/>
</dbReference>
<dbReference type="RefSeq" id="WP_272109974.1">
    <property type="nucleotide sequence ID" value="NZ_JAQMTI010000108.1"/>
</dbReference>
<feature type="domain" description="AB hydrolase-1" evidence="2">
    <location>
        <begin position="71"/>
        <end position="170"/>
    </location>
</feature>
<evidence type="ECO:0000313" key="4">
    <source>
        <dbReference type="Proteomes" id="UP001211711"/>
    </source>
</evidence>
<accession>A0ABT4ZR99</accession>
<protein>
    <submittedName>
        <fullName evidence="3">Alpha/beta hydrolase</fullName>
    </submittedName>
</protein>
<keyword evidence="3" id="KW-0378">Hydrolase</keyword>
<keyword evidence="4" id="KW-1185">Reference proteome</keyword>
<keyword evidence="1" id="KW-0812">Transmembrane</keyword>
<name>A0ABT4ZR99_9CYAN</name>
<dbReference type="InterPro" id="IPR052370">
    <property type="entry name" value="Meta-cleavage_hydrolase"/>
</dbReference>
<reference evidence="3 4" key="1">
    <citation type="submission" date="2023-01" db="EMBL/GenBank/DDBJ databases">
        <title>Genomes from the Australian National Cyanobacteria Reference Collection.</title>
        <authorList>
            <person name="Willis A."/>
            <person name="Lee E.M.F."/>
        </authorList>
    </citation>
    <scope>NUCLEOTIDE SEQUENCE [LARGE SCALE GENOMIC DNA]</scope>
    <source>
        <strain evidence="3 4">CS-549</strain>
    </source>
</reference>
<dbReference type="Gene3D" id="3.40.50.1820">
    <property type="entry name" value="alpha/beta hydrolase"/>
    <property type="match status" value="1"/>
</dbReference>
<dbReference type="InterPro" id="IPR000073">
    <property type="entry name" value="AB_hydrolase_1"/>
</dbReference>